<evidence type="ECO:0000313" key="8">
    <source>
        <dbReference type="EMBL" id="AOS61259.1"/>
    </source>
</evidence>
<dbReference type="CDD" id="cd21112">
    <property type="entry name" value="alphaLP-like"/>
    <property type="match status" value="1"/>
</dbReference>
<accession>A0AAC9MWL9</accession>
<keyword evidence="4" id="KW-0720">Serine protease</keyword>
<dbReference type="EMBL" id="CP014859">
    <property type="protein sequence ID" value="AOS61259.1"/>
    <property type="molecule type" value="Genomic_DNA"/>
</dbReference>
<dbReference type="InterPro" id="IPR001316">
    <property type="entry name" value="Pept_S1A_streptogrisin"/>
</dbReference>
<keyword evidence="5 6" id="KW-1015">Disulfide bond</keyword>
<dbReference type="AlphaFoldDB" id="A0AAC9MWL9"/>
<evidence type="ECO:0000256" key="2">
    <source>
        <dbReference type="ARBA" id="ARBA00022670"/>
    </source>
</evidence>
<dbReference type="KEGG" id="ahm:TL08_02105"/>
<feature type="disulfide bond" evidence="6">
    <location>
        <begin position="71"/>
        <end position="87"/>
    </location>
</feature>
<dbReference type="RefSeq" id="WP_157420903.1">
    <property type="nucleotide sequence ID" value="NZ_CP014859.1"/>
</dbReference>
<evidence type="ECO:0000256" key="5">
    <source>
        <dbReference type="ARBA" id="ARBA00023157"/>
    </source>
</evidence>
<comment type="similarity">
    <text evidence="1">Belongs to the peptidase S1 family.</text>
</comment>
<name>A0AAC9MWL9_9PSEU</name>
<evidence type="ECO:0000256" key="3">
    <source>
        <dbReference type="ARBA" id="ARBA00022801"/>
    </source>
</evidence>
<dbReference type="GO" id="GO:0004252">
    <property type="term" value="F:serine-type endopeptidase activity"/>
    <property type="evidence" value="ECO:0007669"/>
    <property type="project" value="InterPro"/>
</dbReference>
<dbReference type="Gene3D" id="2.40.10.10">
    <property type="entry name" value="Trypsin-like serine proteases"/>
    <property type="match status" value="2"/>
</dbReference>
<reference evidence="9" key="1">
    <citation type="submission" date="2016-03" db="EMBL/GenBank/DDBJ databases">
        <title>Complete genome sequence of the type strain Actinoalloteichus hymeniacidonis DSM 45092.</title>
        <authorList>
            <person name="Schaffert L."/>
            <person name="Albersmeier A."/>
            <person name="Winkler A."/>
            <person name="Kalinowski J."/>
            <person name="Zotchev S."/>
            <person name="Ruckert C."/>
        </authorList>
    </citation>
    <scope>NUCLEOTIDE SEQUENCE [LARGE SCALE GENOMIC DNA]</scope>
    <source>
        <strain evidence="9">HPA177(T) (DSM 45092(T))</strain>
    </source>
</reference>
<gene>
    <name evidence="8" type="ORF">TL08_02105</name>
</gene>
<feature type="disulfide bond" evidence="6">
    <location>
        <begin position="149"/>
        <end position="159"/>
    </location>
</feature>
<keyword evidence="9" id="KW-1185">Reference proteome</keyword>
<dbReference type="InterPro" id="IPR043504">
    <property type="entry name" value="Peptidase_S1_PA_chymotrypsin"/>
</dbReference>
<dbReference type="InterPro" id="IPR009003">
    <property type="entry name" value="Peptidase_S1_PA"/>
</dbReference>
<organism evidence="8 9">
    <name type="scientific">Actinoalloteichus hymeniacidonis</name>
    <dbReference type="NCBI Taxonomy" id="340345"/>
    <lineage>
        <taxon>Bacteria</taxon>
        <taxon>Bacillati</taxon>
        <taxon>Actinomycetota</taxon>
        <taxon>Actinomycetes</taxon>
        <taxon>Pseudonocardiales</taxon>
        <taxon>Pseudonocardiaceae</taxon>
        <taxon>Actinoalloteichus</taxon>
    </lineage>
</organism>
<evidence type="ECO:0000256" key="7">
    <source>
        <dbReference type="SAM" id="SignalP"/>
    </source>
</evidence>
<sequence>MRVLRRILVALAAVALIGGGTPTAAAAAPSTAATHSAQDSARVAETRPEPRQSAAIAGGTLVTVGTPGQSCRVSFTVTTGFVTAGGCGTPGATVRVGSVVVGSIAYTSLAYTLATTLPTVTLHGWVANPGGQNIPITGSNETSVGGQVCRVGHTTGYRCGTIQAKNQSVSFPEGSIHGVTRTNVCAEPGDVGGLFLTGSQAQGIAIGGSGNCSSGGTTFFLPVNPILSAHGLSLVTS</sequence>
<proteinExistence type="inferred from homology"/>
<evidence type="ECO:0000313" key="9">
    <source>
        <dbReference type="Proteomes" id="UP000095210"/>
    </source>
</evidence>
<evidence type="ECO:0000256" key="6">
    <source>
        <dbReference type="PIRSR" id="PIRSR001134-2"/>
    </source>
</evidence>
<dbReference type="PIRSF" id="PIRSF001134">
    <property type="entry name" value="Streptogrisin"/>
    <property type="match status" value="1"/>
</dbReference>
<evidence type="ECO:0000256" key="1">
    <source>
        <dbReference type="ARBA" id="ARBA00007664"/>
    </source>
</evidence>
<protein>
    <recommendedName>
        <fullName evidence="10">Streptogrisin C</fullName>
    </recommendedName>
</protein>
<dbReference type="SUPFAM" id="SSF50494">
    <property type="entry name" value="Trypsin-like serine proteases"/>
    <property type="match status" value="1"/>
</dbReference>
<dbReference type="Proteomes" id="UP000095210">
    <property type="component" value="Chromosome"/>
</dbReference>
<dbReference type="PRINTS" id="PR00861">
    <property type="entry name" value="ALYTICPTASE"/>
</dbReference>
<feature type="chain" id="PRO_5041990227" description="Streptogrisin C" evidence="7">
    <location>
        <begin position="27"/>
        <end position="237"/>
    </location>
</feature>
<evidence type="ECO:0008006" key="10">
    <source>
        <dbReference type="Google" id="ProtNLM"/>
    </source>
</evidence>
<dbReference type="GO" id="GO:0006508">
    <property type="term" value="P:proteolysis"/>
    <property type="evidence" value="ECO:0007669"/>
    <property type="project" value="UniProtKB-KW"/>
</dbReference>
<evidence type="ECO:0000256" key="4">
    <source>
        <dbReference type="ARBA" id="ARBA00022825"/>
    </source>
</evidence>
<keyword evidence="3" id="KW-0378">Hydrolase</keyword>
<keyword evidence="7" id="KW-0732">Signal</keyword>
<keyword evidence="2" id="KW-0645">Protease</keyword>
<feature type="disulfide bond" evidence="6">
    <location>
        <begin position="185"/>
        <end position="212"/>
    </location>
</feature>
<feature type="signal peptide" evidence="7">
    <location>
        <begin position="1"/>
        <end position="26"/>
    </location>
</feature>